<evidence type="ECO:0000313" key="1">
    <source>
        <dbReference type="EMBL" id="KAK0477289.1"/>
    </source>
</evidence>
<organism evidence="1 2">
    <name type="scientific">Armillaria novae-zelandiae</name>
    <dbReference type="NCBI Taxonomy" id="153914"/>
    <lineage>
        <taxon>Eukaryota</taxon>
        <taxon>Fungi</taxon>
        <taxon>Dikarya</taxon>
        <taxon>Basidiomycota</taxon>
        <taxon>Agaricomycotina</taxon>
        <taxon>Agaricomycetes</taxon>
        <taxon>Agaricomycetidae</taxon>
        <taxon>Agaricales</taxon>
        <taxon>Marasmiineae</taxon>
        <taxon>Physalacriaceae</taxon>
        <taxon>Armillaria</taxon>
    </lineage>
</organism>
<protein>
    <recommendedName>
        <fullName evidence="3">F-box domain-containing protein</fullName>
    </recommendedName>
</protein>
<name>A0AA39P524_9AGAR</name>
<dbReference type="EMBL" id="JAUEPR010000017">
    <property type="protein sequence ID" value="KAK0477289.1"/>
    <property type="molecule type" value="Genomic_DNA"/>
</dbReference>
<proteinExistence type="predicted"/>
<dbReference type="SUPFAM" id="SSF52058">
    <property type="entry name" value="L domain-like"/>
    <property type="match status" value="1"/>
</dbReference>
<evidence type="ECO:0000313" key="2">
    <source>
        <dbReference type="Proteomes" id="UP001175227"/>
    </source>
</evidence>
<reference evidence="1" key="1">
    <citation type="submission" date="2023-06" db="EMBL/GenBank/DDBJ databases">
        <authorList>
            <consortium name="Lawrence Berkeley National Laboratory"/>
            <person name="Ahrendt S."/>
            <person name="Sahu N."/>
            <person name="Indic B."/>
            <person name="Wong-Bajracharya J."/>
            <person name="Merenyi Z."/>
            <person name="Ke H.-M."/>
            <person name="Monk M."/>
            <person name="Kocsube S."/>
            <person name="Drula E."/>
            <person name="Lipzen A."/>
            <person name="Balint B."/>
            <person name="Henrissat B."/>
            <person name="Andreopoulos B."/>
            <person name="Martin F.M."/>
            <person name="Harder C.B."/>
            <person name="Rigling D."/>
            <person name="Ford K.L."/>
            <person name="Foster G.D."/>
            <person name="Pangilinan J."/>
            <person name="Papanicolaou A."/>
            <person name="Barry K."/>
            <person name="LaButti K."/>
            <person name="Viragh M."/>
            <person name="Koriabine M."/>
            <person name="Yan M."/>
            <person name="Riley R."/>
            <person name="Champramary S."/>
            <person name="Plett K.L."/>
            <person name="Tsai I.J."/>
            <person name="Slot J."/>
            <person name="Sipos G."/>
            <person name="Plett J."/>
            <person name="Nagy L.G."/>
            <person name="Grigoriev I.V."/>
        </authorList>
    </citation>
    <scope>NUCLEOTIDE SEQUENCE</scope>
    <source>
        <strain evidence="1">ICMP 16352</strain>
    </source>
</reference>
<accession>A0AA39P524</accession>
<evidence type="ECO:0008006" key="3">
    <source>
        <dbReference type="Google" id="ProtNLM"/>
    </source>
</evidence>
<gene>
    <name evidence="1" type="ORF">IW261DRAFT_1566190</name>
</gene>
<keyword evidence="2" id="KW-1185">Reference proteome</keyword>
<sequence length="464" mass="52442">MTDHRLVHILRSAGFLPDSDRSWLHEALITTEEEIALLSTSIAELESKRDALTLHATMCRSALAPVRGLPRDMLQEIFSWTCGLEADREWRAPWLLGQVCGSWRNVMMTSPFLWSTIVAPLPGVHPHLLREALRRSGSHPLSMALTFKRALTKDNLLDTFLQHCARWRVMKIDVSGLSSRDIDAILQQLSAVSRKLPLLEEVCIDVGSKDLLHSTDTFGMAGSLRRLDLRRFVLFQTPIDERQLTHLSATLTHISDIEHIMSFPSLVECHLSVYKPIFQSSSPIRVTNERIIRFSTNNTQILDTLTLPTLQTLRIVGCRAESGVLAAFMLRSACKLQSFITDTSSGVHLDDLSSAKKLAVHVNRENIVFSLFHQLMCPRTLPGLCEVAITIPPNFVMYAKTLVDVLKKRMETRAVSLKLVCADHDNRTIKQLKQCGLDSLENEGLRVDVEYRSSEEYRLDSPWL</sequence>
<dbReference type="AlphaFoldDB" id="A0AA39P524"/>
<dbReference type="Proteomes" id="UP001175227">
    <property type="component" value="Unassembled WGS sequence"/>
</dbReference>
<comment type="caution">
    <text evidence="1">The sequence shown here is derived from an EMBL/GenBank/DDBJ whole genome shotgun (WGS) entry which is preliminary data.</text>
</comment>